<evidence type="ECO:0000259" key="1">
    <source>
        <dbReference type="PROSITE" id="PS51819"/>
    </source>
</evidence>
<keyword evidence="2" id="KW-0560">Oxidoreductase</keyword>
<dbReference type="PANTHER" id="PTHR36110">
    <property type="entry name" value="RING-CLEAVING DIOXYGENASE MHQE-RELATED"/>
    <property type="match status" value="1"/>
</dbReference>
<keyword evidence="2" id="KW-0223">Dioxygenase</keyword>
<dbReference type="PROSITE" id="PS51819">
    <property type="entry name" value="VOC"/>
    <property type="match status" value="2"/>
</dbReference>
<dbReference type="InterPro" id="IPR052537">
    <property type="entry name" value="Extradiol_RC_dioxygenase"/>
</dbReference>
<dbReference type="RefSeq" id="WP_047532073.1">
    <property type="nucleotide sequence ID" value="NZ_CCEH01000029.1"/>
</dbReference>
<dbReference type="Proteomes" id="UP000044616">
    <property type="component" value="Unassembled WGS sequence"/>
</dbReference>
<dbReference type="Gene3D" id="3.10.180.10">
    <property type="entry name" value="2,3-Dihydroxybiphenyl 1,2-Dioxygenase, domain 1"/>
    <property type="match status" value="2"/>
</dbReference>
<dbReference type="CDD" id="cd08347">
    <property type="entry name" value="PcpA_C_like"/>
    <property type="match status" value="1"/>
</dbReference>
<protein>
    <submittedName>
        <fullName evidence="2">Dioxygenase</fullName>
        <ecNumber evidence="2">1.13.11.-</ecNumber>
    </submittedName>
</protein>
<organism evidence="2 3">
    <name type="scientific">Staphylococcus schweitzeri</name>
    <dbReference type="NCBI Taxonomy" id="1654388"/>
    <lineage>
        <taxon>Bacteria</taxon>
        <taxon>Bacillati</taxon>
        <taxon>Bacillota</taxon>
        <taxon>Bacilli</taxon>
        <taxon>Bacillales</taxon>
        <taxon>Staphylococcaceae</taxon>
        <taxon>Staphylococcus</taxon>
    </lineage>
</organism>
<name>A0A077ULG5_9STAP</name>
<dbReference type="EC" id="1.13.11.-" evidence="2"/>
<dbReference type="InterPro" id="IPR037523">
    <property type="entry name" value="VOC_core"/>
</dbReference>
<proteinExistence type="predicted"/>
<dbReference type="GO" id="GO:0051213">
    <property type="term" value="F:dioxygenase activity"/>
    <property type="evidence" value="ECO:0007669"/>
    <property type="project" value="UniProtKB-KW"/>
</dbReference>
<gene>
    <name evidence="2" type="primary">mhqO</name>
    <name evidence="2" type="ORF">ERS140147_02426</name>
</gene>
<dbReference type="AlphaFoldDB" id="A0A077ULG5"/>
<feature type="domain" description="VOC" evidence="1">
    <location>
        <begin position="9"/>
        <end position="135"/>
    </location>
</feature>
<dbReference type="EMBL" id="CCEH01000029">
    <property type="protein sequence ID" value="CDR29221.1"/>
    <property type="molecule type" value="Genomic_DNA"/>
</dbReference>
<dbReference type="InterPro" id="IPR029068">
    <property type="entry name" value="Glyas_Bleomycin-R_OHBP_Dase"/>
</dbReference>
<accession>A0A077ULG5</accession>
<sequence length="322" mass="36140">MTNNHELLGIHHVTAITDDAERNYKFFTEVLGMRLVKKTVNQDDIYTYHTFFADDVGSAGTDMTFFDFPDIPKGQAGTNSITRPSFRVPNDDALTYYEERFDEYGVKHGGIQELFGKKVLPFEEVDGQVYQLISDELNEGVAPGVPWKNGPVPADKAIYGLGPIEIKVSYFEDFKNILETVYGMTTIAHEDNVALLEVGEGGNGGQVILIKDDKGPAARQGYGEVHHVSFRVKDHDAIEAWATKYKDVGINNSGIVNRFYFEALYARVGHILIEISTDGPGFMEDEPYETLGEGLSLPPFLENKRAYIESEIRPFNTKRQHD</sequence>
<feature type="domain" description="VOC" evidence="1">
    <location>
        <begin position="160"/>
        <end position="278"/>
    </location>
</feature>
<evidence type="ECO:0000313" key="2">
    <source>
        <dbReference type="EMBL" id="CDR29221.1"/>
    </source>
</evidence>
<dbReference type="Pfam" id="PF00903">
    <property type="entry name" value="Glyoxalase"/>
    <property type="match status" value="1"/>
</dbReference>
<dbReference type="PANTHER" id="PTHR36110:SF3">
    <property type="entry name" value="VOC DOMAIN-CONTAINING PROTEIN"/>
    <property type="match status" value="1"/>
</dbReference>
<dbReference type="SUPFAM" id="SSF54593">
    <property type="entry name" value="Glyoxalase/Bleomycin resistance protein/Dihydroxybiphenyl dioxygenase"/>
    <property type="match status" value="1"/>
</dbReference>
<evidence type="ECO:0000313" key="3">
    <source>
        <dbReference type="Proteomes" id="UP000044616"/>
    </source>
</evidence>
<reference evidence="2 3" key="1">
    <citation type="submission" date="2014-05" db="EMBL/GenBank/DDBJ databases">
        <authorList>
            <person name="Aslett A.Martin."/>
            <person name="De Silva Nishadi"/>
        </authorList>
    </citation>
    <scope>NUCLEOTIDE SEQUENCE [LARGE SCALE GENOMIC DNA]</scope>
</reference>
<dbReference type="InterPro" id="IPR004360">
    <property type="entry name" value="Glyas_Fos-R_dOase_dom"/>
</dbReference>